<dbReference type="EMBL" id="QPGA01000033">
    <property type="protein sequence ID" value="RDE49745.1"/>
    <property type="molecule type" value="Genomic_DNA"/>
</dbReference>
<organism evidence="2 3">
    <name type="scientific">Candidatus Accumulibacter meliphilus</name>
    <dbReference type="NCBI Taxonomy" id="2211374"/>
    <lineage>
        <taxon>Bacteria</taxon>
        <taxon>Pseudomonadati</taxon>
        <taxon>Pseudomonadota</taxon>
        <taxon>Betaproteobacteria</taxon>
        <taxon>Candidatus Accumulibacter</taxon>
    </lineage>
</organism>
<proteinExistence type="predicted"/>
<dbReference type="AlphaFoldDB" id="A0A369XJZ1"/>
<dbReference type="Pfam" id="PF05099">
    <property type="entry name" value="TerB"/>
    <property type="match status" value="1"/>
</dbReference>
<dbReference type="Proteomes" id="UP000253831">
    <property type="component" value="Unassembled WGS sequence"/>
</dbReference>
<comment type="caution">
    <text evidence="2">The sequence shown here is derived from an EMBL/GenBank/DDBJ whole genome shotgun (WGS) entry which is preliminary data.</text>
</comment>
<dbReference type="Gene3D" id="1.10.3680.10">
    <property type="entry name" value="TerB-like"/>
    <property type="match status" value="1"/>
</dbReference>
<sequence length="145" mass="16273">MRHYTPDSTEATARVVSLAMLADGALDRQELASFEKHATAGNLNIDAVTIDRVMHEFCNDLLQSARSPNFGQIELDREVVDHLLDDLHSPEVRKRTLRAMLDIVNADGELGGGEVVLVWQALSRWGLELHEVLERLDEQWLSEAS</sequence>
<feature type="domain" description="Co-chaperone DjlA N-terminal" evidence="1">
    <location>
        <begin position="10"/>
        <end position="124"/>
    </location>
</feature>
<accession>A0A369XJZ1</accession>
<dbReference type="InterPro" id="IPR029024">
    <property type="entry name" value="TerB-like"/>
</dbReference>
<evidence type="ECO:0000313" key="3">
    <source>
        <dbReference type="Proteomes" id="UP000253831"/>
    </source>
</evidence>
<gene>
    <name evidence="2" type="ORF">DVS81_14885</name>
</gene>
<evidence type="ECO:0000313" key="2">
    <source>
        <dbReference type="EMBL" id="RDE49745.1"/>
    </source>
</evidence>
<dbReference type="InterPro" id="IPR007791">
    <property type="entry name" value="DjlA_N"/>
</dbReference>
<name>A0A369XJZ1_9PROT</name>
<protein>
    <recommendedName>
        <fullName evidence="1">Co-chaperone DjlA N-terminal domain-containing protein</fullName>
    </recommendedName>
</protein>
<dbReference type="SUPFAM" id="SSF158682">
    <property type="entry name" value="TerB-like"/>
    <property type="match status" value="1"/>
</dbReference>
<reference evidence="2 3" key="1">
    <citation type="submission" date="2018-05" db="EMBL/GenBank/DDBJ databases">
        <title>Integrated omic analyses show evidence that a Ca. Accumulibacter phosphatis strain performs denitrification under micro-aerobic conditions.</title>
        <authorList>
            <person name="Camejo P.Y."/>
            <person name="Katherine M.D."/>
            <person name="Daniel N.R."/>
        </authorList>
    </citation>
    <scope>NUCLEOTIDE SEQUENCE [LARGE SCALE GENOMIC DNA]</scope>
    <source>
        <strain evidence="2">UW-LDO-IC</strain>
    </source>
</reference>
<evidence type="ECO:0000259" key="1">
    <source>
        <dbReference type="Pfam" id="PF05099"/>
    </source>
</evidence>
<dbReference type="CDD" id="cd07177">
    <property type="entry name" value="terB_like"/>
    <property type="match status" value="1"/>
</dbReference>